<organism evidence="6 7">
    <name type="scientific">Nostocoides veronense</name>
    <dbReference type="NCBI Taxonomy" id="330836"/>
    <lineage>
        <taxon>Bacteria</taxon>
        <taxon>Bacillati</taxon>
        <taxon>Actinomycetota</taxon>
        <taxon>Actinomycetes</taxon>
        <taxon>Micrococcales</taxon>
        <taxon>Intrasporangiaceae</taxon>
        <taxon>Nostocoides</taxon>
    </lineage>
</organism>
<sequence length="242" mass="26274">MEVTMSPLPDEAIASCVARVSIFRGLDAPQREDIARFGRRVELASGGRLYGVGDHVSDLFVVHSGRVRMVRILAPGKEQLIRMAGPGETVGEYPFLTGRPPLAWVFAVEPTILCVFPHQALAPLVTQYPAIALRLLSALAERLGDAERRFAEQAGVDVPTRVAEYLLSLPPGSGTQSAVVQLPMAKKDLASYLGTTPESLSRALTRLQRHGLIEVQTRGRIMVRDRSGLDASQGDRLLQSPS</sequence>
<gene>
    <name evidence="6" type="ORF">GCM10009811_20430</name>
</gene>
<dbReference type="InterPro" id="IPR018490">
    <property type="entry name" value="cNMP-bd_dom_sf"/>
</dbReference>
<dbReference type="CDD" id="cd00038">
    <property type="entry name" value="CAP_ED"/>
    <property type="match status" value="1"/>
</dbReference>
<dbReference type="SUPFAM" id="SSF46785">
    <property type="entry name" value="Winged helix' DNA-binding domain"/>
    <property type="match status" value="1"/>
</dbReference>
<dbReference type="SMART" id="SM00100">
    <property type="entry name" value="cNMP"/>
    <property type="match status" value="1"/>
</dbReference>
<evidence type="ECO:0000259" key="4">
    <source>
        <dbReference type="PROSITE" id="PS50042"/>
    </source>
</evidence>
<evidence type="ECO:0000256" key="1">
    <source>
        <dbReference type="ARBA" id="ARBA00023015"/>
    </source>
</evidence>
<accession>A0ABP4XVS9</accession>
<dbReference type="SMART" id="SM00419">
    <property type="entry name" value="HTH_CRP"/>
    <property type="match status" value="1"/>
</dbReference>
<feature type="domain" description="Cyclic nucleotide-binding" evidence="4">
    <location>
        <begin position="22"/>
        <end position="142"/>
    </location>
</feature>
<keyword evidence="7" id="KW-1185">Reference proteome</keyword>
<dbReference type="InterPro" id="IPR036388">
    <property type="entry name" value="WH-like_DNA-bd_sf"/>
</dbReference>
<evidence type="ECO:0000256" key="3">
    <source>
        <dbReference type="ARBA" id="ARBA00023163"/>
    </source>
</evidence>
<dbReference type="InterPro" id="IPR014710">
    <property type="entry name" value="RmlC-like_jellyroll"/>
</dbReference>
<dbReference type="Proteomes" id="UP001499938">
    <property type="component" value="Unassembled WGS sequence"/>
</dbReference>
<evidence type="ECO:0000313" key="7">
    <source>
        <dbReference type="Proteomes" id="UP001499938"/>
    </source>
</evidence>
<dbReference type="EMBL" id="BAAAPO010000033">
    <property type="protein sequence ID" value="GAA1796058.1"/>
    <property type="molecule type" value="Genomic_DNA"/>
</dbReference>
<keyword evidence="2" id="KW-0238">DNA-binding</keyword>
<reference evidence="7" key="1">
    <citation type="journal article" date="2019" name="Int. J. Syst. Evol. Microbiol.">
        <title>The Global Catalogue of Microorganisms (GCM) 10K type strain sequencing project: providing services to taxonomists for standard genome sequencing and annotation.</title>
        <authorList>
            <consortium name="The Broad Institute Genomics Platform"/>
            <consortium name="The Broad Institute Genome Sequencing Center for Infectious Disease"/>
            <person name="Wu L."/>
            <person name="Ma J."/>
        </authorList>
    </citation>
    <scope>NUCLEOTIDE SEQUENCE [LARGE SCALE GENOMIC DNA]</scope>
    <source>
        <strain evidence="7">JCM 15592</strain>
    </source>
</reference>
<dbReference type="PANTHER" id="PTHR24567:SF74">
    <property type="entry name" value="HTH-TYPE TRANSCRIPTIONAL REGULATOR ARCR"/>
    <property type="match status" value="1"/>
</dbReference>
<comment type="caution">
    <text evidence="6">The sequence shown here is derived from an EMBL/GenBank/DDBJ whole genome shotgun (WGS) entry which is preliminary data.</text>
</comment>
<dbReference type="Gene3D" id="1.10.10.10">
    <property type="entry name" value="Winged helix-like DNA-binding domain superfamily/Winged helix DNA-binding domain"/>
    <property type="match status" value="1"/>
</dbReference>
<keyword evidence="3" id="KW-0804">Transcription</keyword>
<dbReference type="InterPro" id="IPR036390">
    <property type="entry name" value="WH_DNA-bd_sf"/>
</dbReference>
<dbReference type="InterPro" id="IPR000595">
    <property type="entry name" value="cNMP-bd_dom"/>
</dbReference>
<dbReference type="InterPro" id="IPR050397">
    <property type="entry name" value="Env_Response_Regulators"/>
</dbReference>
<dbReference type="PROSITE" id="PS50042">
    <property type="entry name" value="CNMP_BINDING_3"/>
    <property type="match status" value="1"/>
</dbReference>
<dbReference type="SUPFAM" id="SSF51206">
    <property type="entry name" value="cAMP-binding domain-like"/>
    <property type="match status" value="1"/>
</dbReference>
<dbReference type="InterPro" id="IPR012318">
    <property type="entry name" value="HTH_CRP"/>
</dbReference>
<feature type="domain" description="HTH crp-type" evidence="5">
    <location>
        <begin position="156"/>
        <end position="227"/>
    </location>
</feature>
<dbReference type="CDD" id="cd00092">
    <property type="entry name" value="HTH_CRP"/>
    <property type="match status" value="1"/>
</dbReference>
<evidence type="ECO:0000259" key="5">
    <source>
        <dbReference type="PROSITE" id="PS51063"/>
    </source>
</evidence>
<dbReference type="PANTHER" id="PTHR24567">
    <property type="entry name" value="CRP FAMILY TRANSCRIPTIONAL REGULATORY PROTEIN"/>
    <property type="match status" value="1"/>
</dbReference>
<protein>
    <submittedName>
        <fullName evidence="6">Crp/Fnr family transcriptional regulator</fullName>
    </submittedName>
</protein>
<dbReference type="PROSITE" id="PS51063">
    <property type="entry name" value="HTH_CRP_2"/>
    <property type="match status" value="1"/>
</dbReference>
<dbReference type="PRINTS" id="PR00034">
    <property type="entry name" value="HTHCRP"/>
</dbReference>
<name>A0ABP4XVS9_9MICO</name>
<evidence type="ECO:0000256" key="2">
    <source>
        <dbReference type="ARBA" id="ARBA00023125"/>
    </source>
</evidence>
<dbReference type="Pfam" id="PF00027">
    <property type="entry name" value="cNMP_binding"/>
    <property type="match status" value="1"/>
</dbReference>
<evidence type="ECO:0000313" key="6">
    <source>
        <dbReference type="EMBL" id="GAA1796058.1"/>
    </source>
</evidence>
<dbReference type="Pfam" id="PF13545">
    <property type="entry name" value="HTH_Crp_2"/>
    <property type="match status" value="1"/>
</dbReference>
<keyword evidence="1" id="KW-0805">Transcription regulation</keyword>
<dbReference type="Gene3D" id="2.60.120.10">
    <property type="entry name" value="Jelly Rolls"/>
    <property type="match status" value="1"/>
</dbReference>
<proteinExistence type="predicted"/>